<keyword evidence="4" id="KW-1185">Reference proteome</keyword>
<dbReference type="OrthoDB" id="495620at2"/>
<dbReference type="Gene3D" id="3.40.50.1820">
    <property type="entry name" value="alpha/beta hydrolase"/>
    <property type="match status" value="1"/>
</dbReference>
<evidence type="ECO:0000259" key="2">
    <source>
        <dbReference type="Pfam" id="PF00561"/>
    </source>
</evidence>
<dbReference type="Pfam" id="PF00561">
    <property type="entry name" value="Abhydrolase_1"/>
    <property type="match status" value="1"/>
</dbReference>
<dbReference type="AlphaFoldDB" id="A0A367FKZ2"/>
<dbReference type="SUPFAM" id="SSF53474">
    <property type="entry name" value="alpha/beta-Hydrolases"/>
    <property type="match status" value="1"/>
</dbReference>
<dbReference type="PANTHER" id="PTHR43433:SF5">
    <property type="entry name" value="AB HYDROLASE-1 DOMAIN-CONTAINING PROTEIN"/>
    <property type="match status" value="1"/>
</dbReference>
<feature type="region of interest" description="Disordered" evidence="1">
    <location>
        <begin position="1"/>
        <end position="26"/>
    </location>
</feature>
<comment type="caution">
    <text evidence="3">The sequence shown here is derived from an EMBL/GenBank/DDBJ whole genome shotgun (WGS) entry which is preliminary data.</text>
</comment>
<evidence type="ECO:0000313" key="4">
    <source>
        <dbReference type="Proteomes" id="UP000253094"/>
    </source>
</evidence>
<keyword evidence="3" id="KW-0378">Hydrolase</keyword>
<name>A0A367FKZ2_9ACTN</name>
<feature type="domain" description="AB hydrolase-1" evidence="2">
    <location>
        <begin position="64"/>
        <end position="293"/>
    </location>
</feature>
<accession>A0A367FKZ2</accession>
<organism evidence="3 4">
    <name type="scientific">Sphaerisporangium album</name>
    <dbReference type="NCBI Taxonomy" id="509200"/>
    <lineage>
        <taxon>Bacteria</taxon>
        <taxon>Bacillati</taxon>
        <taxon>Actinomycetota</taxon>
        <taxon>Actinomycetes</taxon>
        <taxon>Streptosporangiales</taxon>
        <taxon>Streptosporangiaceae</taxon>
        <taxon>Sphaerisporangium</taxon>
    </lineage>
</organism>
<dbReference type="PANTHER" id="PTHR43433">
    <property type="entry name" value="HYDROLASE, ALPHA/BETA FOLD FAMILY PROTEIN"/>
    <property type="match status" value="1"/>
</dbReference>
<dbReference type="Proteomes" id="UP000253094">
    <property type="component" value="Unassembled WGS sequence"/>
</dbReference>
<reference evidence="3 4" key="1">
    <citation type="submission" date="2018-06" db="EMBL/GenBank/DDBJ databases">
        <title>Sphaerisporangium craniellae sp. nov., isolated from a marine sponge in the South China Sea.</title>
        <authorList>
            <person name="Li L."/>
        </authorList>
    </citation>
    <scope>NUCLEOTIDE SEQUENCE [LARGE SCALE GENOMIC DNA]</scope>
    <source>
        <strain evidence="3 4">CCTCC AA 208026</strain>
    </source>
</reference>
<dbReference type="InterPro" id="IPR050471">
    <property type="entry name" value="AB_hydrolase"/>
</dbReference>
<gene>
    <name evidence="3" type="ORF">DQ384_14330</name>
</gene>
<dbReference type="GO" id="GO:0016787">
    <property type="term" value="F:hydrolase activity"/>
    <property type="evidence" value="ECO:0007669"/>
    <property type="project" value="UniProtKB-KW"/>
</dbReference>
<dbReference type="EMBL" id="QOIL01000007">
    <property type="protein sequence ID" value="RCG30492.1"/>
    <property type="molecule type" value="Genomic_DNA"/>
</dbReference>
<dbReference type="InterPro" id="IPR000073">
    <property type="entry name" value="AB_hydrolase_1"/>
</dbReference>
<proteinExistence type="predicted"/>
<evidence type="ECO:0000313" key="3">
    <source>
        <dbReference type="EMBL" id="RCG30492.1"/>
    </source>
</evidence>
<protein>
    <submittedName>
        <fullName evidence="3">Alpha/beta hydrolase</fullName>
    </submittedName>
</protein>
<sequence length="321" mass="34558">MTPSPPTPPTSARGSRSKAACAPDGGPGVHLTGTEFAVPTALIDGIVTDYETIGDGPPLLMFSPGGFNAVRDNWRSQGVYRRLKLLDHLATRYTCITFDKRESGRSGGRVQRIGWRDYAVQGKGLLAHLGFARAHLMGGCVGCSIVTTFAVAYPEAVAGMVLYSPAGGPRYRLTQHERLGRHLAYVAEHGLAQVVALAGTTEAPFTQDPRLGPWANVLRRDPGFAEAYTRLDTGRYTALVAGMARLLFDRDTAPGAEPEDLMQLDVPALVVPGEDTSHAPSAARYLQECLPQAEYWDAPLSEQTERSAPARVLAFLEANKV</sequence>
<dbReference type="InterPro" id="IPR029058">
    <property type="entry name" value="AB_hydrolase_fold"/>
</dbReference>
<evidence type="ECO:0000256" key="1">
    <source>
        <dbReference type="SAM" id="MobiDB-lite"/>
    </source>
</evidence>